<evidence type="ECO:0000259" key="1">
    <source>
        <dbReference type="Pfam" id="PF12728"/>
    </source>
</evidence>
<protein>
    <submittedName>
        <fullName evidence="2">DNA-binding protein</fullName>
    </submittedName>
</protein>
<feature type="domain" description="Helix-turn-helix" evidence="1">
    <location>
        <begin position="78"/>
        <end position="127"/>
    </location>
</feature>
<dbReference type="AlphaFoldDB" id="A0A496PI04"/>
<sequence>MPQPLTALGHHTRIDPLPAEQAASLRQALGQPGAAGDVTVVVDGTSFRLPDAALAAVQDVLRRLAQGDGVELASAQSWLNTSQAARLAGISQTYLRNLTDAGEIPVTYRGSHRRFLSADVLAWVKRRDATRATAASGQAGQASMPDDAR</sequence>
<accession>A0A496PI04</accession>
<dbReference type="Pfam" id="PF12728">
    <property type="entry name" value="HTH_17"/>
    <property type="match status" value="1"/>
</dbReference>
<comment type="caution">
    <text evidence="2">The sequence shown here is derived from an EMBL/GenBank/DDBJ whole genome shotgun (WGS) entry which is preliminary data.</text>
</comment>
<dbReference type="RefSeq" id="WP_121485305.1">
    <property type="nucleotide sequence ID" value="NZ_QQXL01000005.1"/>
</dbReference>
<evidence type="ECO:0000313" key="3">
    <source>
        <dbReference type="Proteomes" id="UP000273119"/>
    </source>
</evidence>
<dbReference type="SUPFAM" id="SSF46955">
    <property type="entry name" value="Putative DNA-binding domain"/>
    <property type="match status" value="1"/>
</dbReference>
<dbReference type="NCBIfam" id="TIGR01764">
    <property type="entry name" value="excise"/>
    <property type="match status" value="1"/>
</dbReference>
<keyword evidence="2" id="KW-0238">DNA-binding</keyword>
<dbReference type="Gene3D" id="1.10.10.10">
    <property type="entry name" value="Winged helix-like DNA-binding domain superfamily/Winged helix DNA-binding domain"/>
    <property type="match status" value="1"/>
</dbReference>
<dbReference type="EMBL" id="QQXL01000005">
    <property type="protein sequence ID" value="RKW70117.1"/>
    <property type="molecule type" value="Genomic_DNA"/>
</dbReference>
<dbReference type="InterPro" id="IPR010093">
    <property type="entry name" value="SinI_DNA-bd"/>
</dbReference>
<dbReference type="InterPro" id="IPR009061">
    <property type="entry name" value="DNA-bd_dom_put_sf"/>
</dbReference>
<dbReference type="Proteomes" id="UP000273119">
    <property type="component" value="Unassembled WGS sequence"/>
</dbReference>
<organism evidence="2 3">
    <name type="scientific">Galactobacter caseinivorans</name>
    <dbReference type="NCBI Taxonomy" id="2676123"/>
    <lineage>
        <taxon>Bacteria</taxon>
        <taxon>Bacillati</taxon>
        <taxon>Actinomycetota</taxon>
        <taxon>Actinomycetes</taxon>
        <taxon>Micrococcales</taxon>
        <taxon>Micrococcaceae</taxon>
        <taxon>Galactobacter</taxon>
    </lineage>
</organism>
<dbReference type="InterPro" id="IPR036388">
    <property type="entry name" value="WH-like_DNA-bd_sf"/>
</dbReference>
<evidence type="ECO:0000313" key="2">
    <source>
        <dbReference type="EMBL" id="RKW70117.1"/>
    </source>
</evidence>
<dbReference type="InterPro" id="IPR041657">
    <property type="entry name" value="HTH_17"/>
</dbReference>
<gene>
    <name evidence="2" type="ORF">DWQ67_09165</name>
</gene>
<dbReference type="GO" id="GO:0003677">
    <property type="term" value="F:DNA binding"/>
    <property type="evidence" value="ECO:0007669"/>
    <property type="project" value="UniProtKB-KW"/>
</dbReference>
<keyword evidence="3" id="KW-1185">Reference proteome</keyword>
<proteinExistence type="predicted"/>
<name>A0A496PI04_9MICC</name>
<reference evidence="2" key="1">
    <citation type="submission" date="2018-07" db="EMBL/GenBank/DDBJ databases">
        <title>Arthrobacter sp. nov., isolated from raw cow's milk with high bacterial count.</title>
        <authorList>
            <person name="Hahne J."/>
            <person name="Isele D."/>
            <person name="Lipski A."/>
        </authorList>
    </citation>
    <scope>NUCLEOTIDE SEQUENCE [LARGE SCALE GENOMIC DNA]</scope>
    <source>
        <strain evidence="2">JZ R-183</strain>
    </source>
</reference>